<evidence type="ECO:0000256" key="2">
    <source>
        <dbReference type="SAM" id="SignalP"/>
    </source>
</evidence>
<dbReference type="Proteomes" id="UP000049828">
    <property type="component" value="Unassembled WGS sequence"/>
</dbReference>
<keyword evidence="8" id="KW-1185">Reference proteome</keyword>
<dbReference type="InterPro" id="IPR025582">
    <property type="entry name" value="YARHG_dom"/>
</dbReference>
<dbReference type="EMBL" id="QRTF01000010">
    <property type="protein sequence ID" value="RGQ51076.1"/>
    <property type="molecule type" value="Genomic_DNA"/>
</dbReference>
<dbReference type="SMART" id="SM01324">
    <property type="entry name" value="YARHG"/>
    <property type="match status" value="1"/>
</dbReference>
<organism evidence="4 8">
    <name type="scientific">Roseburia inulinivorans</name>
    <dbReference type="NCBI Taxonomy" id="360807"/>
    <lineage>
        <taxon>Bacteria</taxon>
        <taxon>Bacillati</taxon>
        <taxon>Bacillota</taxon>
        <taxon>Clostridia</taxon>
        <taxon>Lachnospirales</taxon>
        <taxon>Lachnospiraceae</taxon>
        <taxon>Roseburia</taxon>
    </lineage>
</organism>
<dbReference type="RefSeq" id="WP_007882502.1">
    <property type="nucleotide sequence ID" value="NZ_CAKZTK010000054.1"/>
</dbReference>
<dbReference type="AlphaFoldDB" id="A0A0M6WVK8"/>
<feature type="domain" description="YARHG" evidence="3">
    <location>
        <begin position="131"/>
        <end position="218"/>
    </location>
</feature>
<feature type="compositionally biased region" description="Low complexity" evidence="1">
    <location>
        <begin position="66"/>
        <end position="75"/>
    </location>
</feature>
<evidence type="ECO:0000313" key="8">
    <source>
        <dbReference type="Proteomes" id="UP000049828"/>
    </source>
</evidence>
<keyword evidence="2" id="KW-0732">Signal</keyword>
<evidence type="ECO:0000313" key="9">
    <source>
        <dbReference type="Proteomes" id="UP000095395"/>
    </source>
</evidence>
<reference evidence="8" key="1">
    <citation type="submission" date="2015-05" db="EMBL/GenBank/DDBJ databases">
        <authorList>
            <consortium name="Pathogen Informatics"/>
        </authorList>
    </citation>
    <scope>NUCLEOTIDE SEQUENCE [LARGE SCALE GENOMIC DNA]</scope>
    <source>
        <strain evidence="5 9">2789STDY5608835</strain>
        <strain evidence="8">L1-83</strain>
    </source>
</reference>
<dbReference type="Proteomes" id="UP000095395">
    <property type="component" value="Unassembled WGS sequence"/>
</dbReference>
<dbReference type="Proteomes" id="UP000283701">
    <property type="component" value="Unassembled WGS sequence"/>
</dbReference>
<feature type="signal peptide" evidence="2">
    <location>
        <begin position="1"/>
        <end position="24"/>
    </location>
</feature>
<evidence type="ECO:0000259" key="3">
    <source>
        <dbReference type="SMART" id="SM01324"/>
    </source>
</evidence>
<dbReference type="GeneID" id="75160633"/>
<feature type="region of interest" description="Disordered" evidence="1">
    <location>
        <begin position="58"/>
        <end position="83"/>
    </location>
</feature>
<dbReference type="EMBL" id="CYYR01000004">
    <property type="protein sequence ID" value="CUN62483.1"/>
    <property type="molecule type" value="Genomic_DNA"/>
</dbReference>
<evidence type="ECO:0000313" key="4">
    <source>
        <dbReference type="EMBL" id="CRL41635.1"/>
    </source>
</evidence>
<evidence type="ECO:0000313" key="5">
    <source>
        <dbReference type="EMBL" id="CUN62483.1"/>
    </source>
</evidence>
<reference evidence="10 11" key="3">
    <citation type="submission" date="2018-08" db="EMBL/GenBank/DDBJ databases">
        <title>A genome reference for cultivated species of the human gut microbiota.</title>
        <authorList>
            <person name="Zou Y."/>
            <person name="Xue W."/>
            <person name="Luo G."/>
        </authorList>
    </citation>
    <scope>NUCLEOTIDE SEQUENCE [LARGE SCALE GENOMIC DNA]</scope>
    <source>
        <strain evidence="6 11">AF28-15</strain>
        <strain evidence="7 10">AM23-23AC</strain>
    </source>
</reference>
<evidence type="ECO:0000313" key="7">
    <source>
        <dbReference type="EMBL" id="RHF87206.1"/>
    </source>
</evidence>
<protein>
    <submittedName>
        <fullName evidence="6">YARHG domain-containing protein</fullName>
    </submittedName>
</protein>
<accession>A0A0M6WVK8</accession>
<dbReference type="Gene3D" id="1.20.58.1690">
    <property type="match status" value="1"/>
</dbReference>
<evidence type="ECO:0000313" key="11">
    <source>
        <dbReference type="Proteomes" id="UP000283738"/>
    </source>
</evidence>
<reference evidence="4" key="2">
    <citation type="submission" date="2015-05" db="EMBL/GenBank/DDBJ databases">
        <authorList>
            <person name="Wang D.B."/>
            <person name="Wang M."/>
        </authorList>
    </citation>
    <scope>NUCLEOTIDE SEQUENCE [LARGE SCALE GENOMIC DNA]</scope>
    <source>
        <strain evidence="4">L1-83</strain>
    </source>
</reference>
<feature type="chain" id="PRO_5014234147" evidence="2">
    <location>
        <begin position="25"/>
        <end position="220"/>
    </location>
</feature>
<evidence type="ECO:0000256" key="1">
    <source>
        <dbReference type="SAM" id="MobiDB-lite"/>
    </source>
</evidence>
<dbReference type="Pfam" id="PF13308">
    <property type="entry name" value="YARHG"/>
    <property type="match status" value="1"/>
</dbReference>
<evidence type="ECO:0000313" key="6">
    <source>
        <dbReference type="EMBL" id="RGQ51076.1"/>
    </source>
</evidence>
<dbReference type="InterPro" id="IPR038434">
    <property type="entry name" value="YARHG_sf"/>
</dbReference>
<dbReference type="OrthoDB" id="517663at2"/>
<name>A0A0M6WVK8_9FIRM</name>
<proteinExistence type="predicted"/>
<dbReference type="PROSITE" id="PS51257">
    <property type="entry name" value="PROKAR_LIPOPROTEIN"/>
    <property type="match status" value="1"/>
</dbReference>
<dbReference type="EMBL" id="QRHP01000001">
    <property type="protein sequence ID" value="RHF87206.1"/>
    <property type="molecule type" value="Genomic_DNA"/>
</dbReference>
<gene>
    <name evidence="7" type="ORF">DW654_00050</name>
    <name evidence="6" type="ORF">DWY96_06065</name>
    <name evidence="5" type="ORF">ERS852392_00929</name>
    <name evidence="4" type="ORF">RIL183_06661</name>
</gene>
<dbReference type="Proteomes" id="UP000283738">
    <property type="component" value="Unassembled WGS sequence"/>
</dbReference>
<evidence type="ECO:0000313" key="10">
    <source>
        <dbReference type="Proteomes" id="UP000283701"/>
    </source>
</evidence>
<dbReference type="STRING" id="360807.ERS852392_00929"/>
<dbReference type="EMBL" id="CVRS01000092">
    <property type="protein sequence ID" value="CRL41635.1"/>
    <property type="molecule type" value="Genomic_DNA"/>
</dbReference>
<sequence length="220" mass="25845">MRKKFLVCILLPCCILIAACGHTADTKNDLLSENITSDTETDTQTSDYEKYNNYGSTEEQMDEAITETSETASSSEENDLPEQSLQKYSDDWDESQILEELQKRNTYHDYCSFYPEYVRYMENVMEVRDISMNIYPIYATDTRYYQASDFSNVPPLIIHLAKNEIYARHGYIFKNQDLNAYFLSQLWYLPEFDSETFDSSVFNEYENANLQLLVQLDTYK</sequence>